<dbReference type="EMBL" id="MRCX01000007">
    <property type="protein sequence ID" value="RKK85476.1"/>
    <property type="molecule type" value="Genomic_DNA"/>
</dbReference>
<gene>
    <name evidence="1" type="ORF">BFJ69_g1620</name>
</gene>
<evidence type="ECO:0000313" key="2">
    <source>
        <dbReference type="Proteomes" id="UP000285084"/>
    </source>
</evidence>
<protein>
    <submittedName>
        <fullName evidence="1">Uncharacterized protein</fullName>
    </submittedName>
</protein>
<accession>A0A420NZ18</accession>
<reference evidence="1 2" key="1">
    <citation type="journal article" date="2018" name="Sci. Rep.">
        <title>Characterisation of pathogen-specific regions and novel effector candidates in Fusarium oxysporum f. sp. cepae.</title>
        <authorList>
            <person name="Armitage A.D."/>
            <person name="Taylor A."/>
            <person name="Sobczyk M.K."/>
            <person name="Baxter L."/>
            <person name="Greenfield B.P."/>
            <person name="Bates H.J."/>
            <person name="Wilson F."/>
            <person name="Jackson A.C."/>
            <person name="Ott S."/>
            <person name="Harrison R.J."/>
            <person name="Clarkson J.P."/>
        </authorList>
    </citation>
    <scope>NUCLEOTIDE SEQUENCE [LARGE SCALE GENOMIC DNA]</scope>
    <source>
        <strain evidence="1 2">Fo_A13</strain>
    </source>
</reference>
<dbReference type="AlphaFoldDB" id="A0A420NZ18"/>
<sequence>MFLESNVTAIVVIGGDYDPFTRTSRRKPVSMDAGILDKSAMFTLSRR</sequence>
<proteinExistence type="predicted"/>
<dbReference type="Proteomes" id="UP000285084">
    <property type="component" value="Unassembled WGS sequence"/>
</dbReference>
<evidence type="ECO:0000313" key="1">
    <source>
        <dbReference type="EMBL" id="RKK85476.1"/>
    </source>
</evidence>
<name>A0A420NZ18_FUSOX</name>
<organism evidence="1 2">
    <name type="scientific">Fusarium oxysporum</name>
    <name type="common">Fusarium vascular wilt</name>
    <dbReference type="NCBI Taxonomy" id="5507"/>
    <lineage>
        <taxon>Eukaryota</taxon>
        <taxon>Fungi</taxon>
        <taxon>Dikarya</taxon>
        <taxon>Ascomycota</taxon>
        <taxon>Pezizomycotina</taxon>
        <taxon>Sordariomycetes</taxon>
        <taxon>Hypocreomycetidae</taxon>
        <taxon>Hypocreales</taxon>
        <taxon>Nectriaceae</taxon>
        <taxon>Fusarium</taxon>
        <taxon>Fusarium oxysporum species complex</taxon>
    </lineage>
</organism>
<comment type="caution">
    <text evidence="1">The sequence shown here is derived from an EMBL/GenBank/DDBJ whole genome shotgun (WGS) entry which is preliminary data.</text>
</comment>